<evidence type="ECO:0000313" key="2">
    <source>
        <dbReference type="Proteomes" id="UP001283361"/>
    </source>
</evidence>
<evidence type="ECO:0000313" key="1">
    <source>
        <dbReference type="EMBL" id="KAK3741386.1"/>
    </source>
</evidence>
<comment type="caution">
    <text evidence="1">The sequence shown here is derived from an EMBL/GenBank/DDBJ whole genome shotgun (WGS) entry which is preliminary data.</text>
</comment>
<accession>A0AAE0YDI8</accession>
<dbReference type="AlphaFoldDB" id="A0AAE0YDI8"/>
<sequence length="122" mass="13600">MSLLAASCHGRGALGARRGPPETASHSWTVDPCSVLRLSWPRIKSCVMGVLREFPESRMSQADITREKVLGDEKWYCEEMGHNHERPSSLVSGQLTREVTEITNPSHKSAFTLISINHTDLK</sequence>
<name>A0AAE0YDI8_9GAST</name>
<reference evidence="1" key="1">
    <citation type="journal article" date="2023" name="G3 (Bethesda)">
        <title>A reference genome for the long-term kleptoplast-retaining sea slug Elysia crispata morphotype clarki.</title>
        <authorList>
            <person name="Eastman K.E."/>
            <person name="Pendleton A.L."/>
            <person name="Shaikh M.A."/>
            <person name="Suttiyut T."/>
            <person name="Ogas R."/>
            <person name="Tomko P."/>
            <person name="Gavelis G."/>
            <person name="Widhalm J.R."/>
            <person name="Wisecaver J.H."/>
        </authorList>
    </citation>
    <scope>NUCLEOTIDE SEQUENCE</scope>
    <source>
        <strain evidence="1">ECLA1</strain>
    </source>
</reference>
<keyword evidence="2" id="KW-1185">Reference proteome</keyword>
<dbReference type="Proteomes" id="UP001283361">
    <property type="component" value="Unassembled WGS sequence"/>
</dbReference>
<gene>
    <name evidence="1" type="ORF">RRG08_034431</name>
</gene>
<proteinExistence type="predicted"/>
<protein>
    <submittedName>
        <fullName evidence="1">Uncharacterized protein</fullName>
    </submittedName>
</protein>
<dbReference type="EMBL" id="JAWDGP010006429">
    <property type="protein sequence ID" value="KAK3741386.1"/>
    <property type="molecule type" value="Genomic_DNA"/>
</dbReference>
<organism evidence="1 2">
    <name type="scientific">Elysia crispata</name>
    <name type="common">lettuce slug</name>
    <dbReference type="NCBI Taxonomy" id="231223"/>
    <lineage>
        <taxon>Eukaryota</taxon>
        <taxon>Metazoa</taxon>
        <taxon>Spiralia</taxon>
        <taxon>Lophotrochozoa</taxon>
        <taxon>Mollusca</taxon>
        <taxon>Gastropoda</taxon>
        <taxon>Heterobranchia</taxon>
        <taxon>Euthyneura</taxon>
        <taxon>Panpulmonata</taxon>
        <taxon>Sacoglossa</taxon>
        <taxon>Placobranchoidea</taxon>
        <taxon>Plakobranchidae</taxon>
        <taxon>Elysia</taxon>
    </lineage>
</organism>